<dbReference type="InterPro" id="IPR008915">
    <property type="entry name" value="Peptidase_M50"/>
</dbReference>
<dbReference type="HOGENOM" id="CLU_086979_1_0_9"/>
<dbReference type="InterPro" id="IPR052348">
    <property type="entry name" value="Metallopeptidase_M50B"/>
</dbReference>
<dbReference type="OrthoDB" id="9800627at2"/>
<dbReference type="PATRIC" id="fig|632348.3.peg.1960"/>
<evidence type="ECO:0000256" key="7">
    <source>
        <dbReference type="ARBA" id="ARBA00022723"/>
    </source>
</evidence>
<feature type="transmembrane region" description="Helical" evidence="13">
    <location>
        <begin position="86"/>
        <end position="109"/>
    </location>
</feature>
<feature type="domain" description="Peptidase M50" evidence="14">
    <location>
        <begin position="123"/>
        <end position="159"/>
    </location>
</feature>
<evidence type="ECO:0000256" key="5">
    <source>
        <dbReference type="ARBA" id="ARBA00022670"/>
    </source>
</evidence>
<evidence type="ECO:0000256" key="9">
    <source>
        <dbReference type="ARBA" id="ARBA00022833"/>
    </source>
</evidence>
<evidence type="ECO:0000256" key="10">
    <source>
        <dbReference type="ARBA" id="ARBA00022989"/>
    </source>
</evidence>
<dbReference type="CDD" id="cd06158">
    <property type="entry name" value="S2P-M50_like_1"/>
    <property type="match status" value="1"/>
</dbReference>
<dbReference type="RefSeq" id="WP_013430790.1">
    <property type="nucleotide sequence ID" value="NC_014720.1"/>
</dbReference>
<proteinExistence type="inferred from homology"/>
<evidence type="ECO:0000256" key="3">
    <source>
        <dbReference type="ARBA" id="ARBA00007931"/>
    </source>
</evidence>
<feature type="transmembrane region" description="Helical" evidence="13">
    <location>
        <begin position="53"/>
        <end position="74"/>
    </location>
</feature>
<dbReference type="PANTHER" id="PTHR35864">
    <property type="entry name" value="ZINC METALLOPROTEASE MJ0611-RELATED"/>
    <property type="match status" value="1"/>
</dbReference>
<evidence type="ECO:0000256" key="12">
    <source>
        <dbReference type="ARBA" id="ARBA00023136"/>
    </source>
</evidence>
<sequence>MMIVPSIITMLLRIPGLLFAISVHESAHGFVAYLQGDDLPKRQGRITLNPLPHIDLFGAIALILFGFGWAKPVVTDPTKYKNPKIGMGLTALAGPAANILSAIVFAVVLKYADKYNIIANKYFLIMIQQAYLINVYLAIFNLLPIPPLDGSKILFIFAPNRYVEFYYRYEVVGQIILIACILFAPYLLSYVLQPIAHVIFALIEFILSLFP</sequence>
<dbReference type="GO" id="GO:0046872">
    <property type="term" value="F:metal ion binding"/>
    <property type="evidence" value="ECO:0007669"/>
    <property type="project" value="UniProtKB-KW"/>
</dbReference>
<feature type="transmembrane region" description="Helical" evidence="13">
    <location>
        <begin position="165"/>
        <end position="184"/>
    </location>
</feature>
<name>E4SG33_CALK2</name>
<evidence type="ECO:0000256" key="11">
    <source>
        <dbReference type="ARBA" id="ARBA00023049"/>
    </source>
</evidence>
<comment type="cofactor">
    <cofactor evidence="1">
        <name>Zn(2+)</name>
        <dbReference type="ChEBI" id="CHEBI:29105"/>
    </cofactor>
</comment>
<keyword evidence="4" id="KW-1003">Cell membrane</keyword>
<dbReference type="PANTHER" id="PTHR35864:SF1">
    <property type="entry name" value="ZINC METALLOPROTEASE YWHC-RELATED"/>
    <property type="match status" value="1"/>
</dbReference>
<comment type="similarity">
    <text evidence="3">Belongs to the peptidase M50B family.</text>
</comment>
<keyword evidence="8" id="KW-0378">Hydrolase</keyword>
<gene>
    <name evidence="15" type="ordered locus">Calkro_1862</name>
</gene>
<evidence type="ECO:0000259" key="14">
    <source>
        <dbReference type="Pfam" id="PF02163"/>
    </source>
</evidence>
<dbReference type="KEGG" id="ckn:Calkro_1862"/>
<evidence type="ECO:0000256" key="13">
    <source>
        <dbReference type="SAM" id="Phobius"/>
    </source>
</evidence>
<dbReference type="EMBL" id="CP002330">
    <property type="protein sequence ID" value="ADQ46708.1"/>
    <property type="molecule type" value="Genomic_DNA"/>
</dbReference>
<protein>
    <submittedName>
        <fullName evidence="15">Peptidase M50</fullName>
    </submittedName>
</protein>
<evidence type="ECO:0000313" key="16">
    <source>
        <dbReference type="Proteomes" id="UP000006835"/>
    </source>
</evidence>
<keyword evidence="9" id="KW-0862">Zinc</keyword>
<dbReference type="InterPro" id="IPR044537">
    <property type="entry name" value="Rip2-like"/>
</dbReference>
<evidence type="ECO:0000256" key="8">
    <source>
        <dbReference type="ARBA" id="ARBA00022801"/>
    </source>
</evidence>
<keyword evidence="16" id="KW-1185">Reference proteome</keyword>
<keyword evidence="7" id="KW-0479">Metal-binding</keyword>
<reference evidence="15 16" key="2">
    <citation type="journal article" date="2011" name="J. Bacteriol.">
        <title>Complete genome sequences for the anaerobic, extremely thermophilic plant biomass-degrading bacteria Caldicellulosiruptor hydrothermalis, Caldicellulosiruptor kristjanssonii, Caldicellulosiruptor kronotskyensis, Caldicellulosiruptor owensenis, and Caldicellulosiruptor lactoaceticus.</title>
        <authorList>
            <person name="Blumer-Schuette S.E."/>
            <person name="Ozdemir I."/>
            <person name="Mistry D."/>
            <person name="Lucas S."/>
            <person name="Lapidus A."/>
            <person name="Cheng J.F."/>
            <person name="Goodwin L.A."/>
            <person name="Pitluck S."/>
            <person name="Land M.L."/>
            <person name="Hauser L.J."/>
            <person name="Woyke T."/>
            <person name="Mikhailova N."/>
            <person name="Pati A."/>
            <person name="Kyrpides N.C."/>
            <person name="Ivanova N."/>
            <person name="Detter J.C."/>
            <person name="Walston-Davenport K."/>
            <person name="Han S."/>
            <person name="Adams M.W."/>
            <person name="Kelly R.M."/>
        </authorList>
    </citation>
    <scope>NUCLEOTIDE SEQUENCE [LARGE SCALE GENOMIC DNA]</scope>
    <source>
        <strain evidence="16">DSM 18902 / VKM B-2412 / 2002</strain>
    </source>
</reference>
<dbReference type="GO" id="GO:0006508">
    <property type="term" value="P:proteolysis"/>
    <property type="evidence" value="ECO:0007669"/>
    <property type="project" value="UniProtKB-KW"/>
</dbReference>
<dbReference type="GO" id="GO:0008237">
    <property type="term" value="F:metallopeptidase activity"/>
    <property type="evidence" value="ECO:0007669"/>
    <property type="project" value="UniProtKB-KW"/>
</dbReference>
<dbReference type="Pfam" id="PF02163">
    <property type="entry name" value="Peptidase_M50"/>
    <property type="match status" value="1"/>
</dbReference>
<keyword evidence="10 13" id="KW-1133">Transmembrane helix</keyword>
<organism evidence="15 16">
    <name type="scientific">Caldicellulosiruptor kronotskyensis (strain DSM 18902 / VKM B-2412 / 2002)</name>
    <dbReference type="NCBI Taxonomy" id="632348"/>
    <lineage>
        <taxon>Bacteria</taxon>
        <taxon>Bacillati</taxon>
        <taxon>Bacillota</taxon>
        <taxon>Bacillota incertae sedis</taxon>
        <taxon>Caldicellulosiruptorales</taxon>
        <taxon>Caldicellulosiruptoraceae</taxon>
        <taxon>Caldicellulosiruptor</taxon>
    </lineage>
</organism>
<feature type="transmembrane region" description="Helical" evidence="13">
    <location>
        <begin position="121"/>
        <end position="144"/>
    </location>
</feature>
<keyword evidence="6 13" id="KW-0812">Transmembrane</keyword>
<reference key="1">
    <citation type="submission" date="2010-11" db="EMBL/GenBank/DDBJ databases">
        <title>Complete sequence of Caldicellulosiruptor kronotskyensis 2002.</title>
        <authorList>
            <consortium name="US DOE Joint Genome Institute"/>
            <person name="Lucas S."/>
            <person name="Copeland A."/>
            <person name="Lapidus A."/>
            <person name="Cheng J.-F."/>
            <person name="Bruce D."/>
            <person name="Goodwin L."/>
            <person name="Pitluck S."/>
            <person name="Davenport K."/>
            <person name="Detter J.C."/>
            <person name="Han C."/>
            <person name="Tapia R."/>
            <person name="Land M."/>
            <person name="Hauser L."/>
            <person name="Jeffries C."/>
            <person name="Kyrpides N."/>
            <person name="Ivanova N."/>
            <person name="Mikhailova N."/>
            <person name="Blumer-Schuette S.E."/>
            <person name="Kelly R.M."/>
            <person name="Woyke T."/>
        </authorList>
    </citation>
    <scope>NUCLEOTIDE SEQUENCE</scope>
    <source>
        <strain>2002</strain>
    </source>
</reference>
<evidence type="ECO:0000256" key="6">
    <source>
        <dbReference type="ARBA" id="ARBA00022692"/>
    </source>
</evidence>
<evidence type="ECO:0000313" key="15">
    <source>
        <dbReference type="EMBL" id="ADQ46708.1"/>
    </source>
</evidence>
<comment type="subcellular location">
    <subcellularLocation>
        <location evidence="2">Cell membrane</location>
        <topology evidence="2">Multi-pass membrane protein</topology>
    </subcellularLocation>
</comment>
<keyword evidence="12 13" id="KW-0472">Membrane</keyword>
<feature type="transmembrane region" description="Helical" evidence="13">
    <location>
        <begin position="190"/>
        <end position="210"/>
    </location>
</feature>
<dbReference type="Proteomes" id="UP000006835">
    <property type="component" value="Chromosome"/>
</dbReference>
<evidence type="ECO:0000256" key="4">
    <source>
        <dbReference type="ARBA" id="ARBA00022475"/>
    </source>
</evidence>
<dbReference type="AlphaFoldDB" id="E4SG33"/>
<evidence type="ECO:0000256" key="2">
    <source>
        <dbReference type="ARBA" id="ARBA00004651"/>
    </source>
</evidence>
<keyword evidence="11" id="KW-0482">Metalloprotease</keyword>
<evidence type="ECO:0000256" key="1">
    <source>
        <dbReference type="ARBA" id="ARBA00001947"/>
    </source>
</evidence>
<accession>E4SG33</accession>
<dbReference type="GO" id="GO:0005886">
    <property type="term" value="C:plasma membrane"/>
    <property type="evidence" value="ECO:0007669"/>
    <property type="project" value="UniProtKB-SubCell"/>
</dbReference>
<keyword evidence="5" id="KW-0645">Protease</keyword>